<dbReference type="Proteomes" id="UP001194468">
    <property type="component" value="Unassembled WGS sequence"/>
</dbReference>
<reference evidence="1" key="2">
    <citation type="journal article" date="2020" name="Nat. Commun.">
        <title>Large-scale genome sequencing of mycorrhizal fungi provides insights into the early evolution of symbiotic traits.</title>
        <authorList>
            <person name="Miyauchi S."/>
            <person name="Kiss E."/>
            <person name="Kuo A."/>
            <person name="Drula E."/>
            <person name="Kohler A."/>
            <person name="Sanchez-Garcia M."/>
            <person name="Morin E."/>
            <person name="Andreopoulos B."/>
            <person name="Barry K.W."/>
            <person name="Bonito G."/>
            <person name="Buee M."/>
            <person name="Carver A."/>
            <person name="Chen C."/>
            <person name="Cichocki N."/>
            <person name="Clum A."/>
            <person name="Culley D."/>
            <person name="Crous P.W."/>
            <person name="Fauchery L."/>
            <person name="Girlanda M."/>
            <person name="Hayes R.D."/>
            <person name="Keri Z."/>
            <person name="LaButti K."/>
            <person name="Lipzen A."/>
            <person name="Lombard V."/>
            <person name="Magnuson J."/>
            <person name="Maillard F."/>
            <person name="Murat C."/>
            <person name="Nolan M."/>
            <person name="Ohm R.A."/>
            <person name="Pangilinan J."/>
            <person name="Pereira M.F."/>
            <person name="Perotto S."/>
            <person name="Peter M."/>
            <person name="Pfister S."/>
            <person name="Riley R."/>
            <person name="Sitrit Y."/>
            <person name="Stielow J.B."/>
            <person name="Szollosi G."/>
            <person name="Zifcakova L."/>
            <person name="Stursova M."/>
            <person name="Spatafora J.W."/>
            <person name="Tedersoo L."/>
            <person name="Vaario L.M."/>
            <person name="Yamada A."/>
            <person name="Yan M."/>
            <person name="Wang P."/>
            <person name="Xu J."/>
            <person name="Bruns T."/>
            <person name="Baldrian P."/>
            <person name="Vilgalys R."/>
            <person name="Dunand C."/>
            <person name="Henrissat B."/>
            <person name="Grigoriev I.V."/>
            <person name="Hibbett D."/>
            <person name="Nagy L.G."/>
            <person name="Martin F.M."/>
        </authorList>
    </citation>
    <scope>NUCLEOTIDE SEQUENCE</scope>
    <source>
        <strain evidence="1">BED1</strain>
    </source>
</reference>
<dbReference type="AlphaFoldDB" id="A0AAD4GIW3"/>
<evidence type="ECO:0000313" key="1">
    <source>
        <dbReference type="EMBL" id="KAF8446307.1"/>
    </source>
</evidence>
<comment type="caution">
    <text evidence="1">The sequence shown here is derived from an EMBL/GenBank/DDBJ whole genome shotgun (WGS) entry which is preliminary data.</text>
</comment>
<keyword evidence="2" id="KW-1185">Reference proteome</keyword>
<proteinExistence type="predicted"/>
<name>A0AAD4GIW3_BOLED</name>
<dbReference type="PANTHER" id="PTHR10039">
    <property type="entry name" value="AMELOGENIN"/>
    <property type="match status" value="1"/>
</dbReference>
<evidence type="ECO:0000313" key="2">
    <source>
        <dbReference type="Proteomes" id="UP001194468"/>
    </source>
</evidence>
<sequence>MRSIVSQLLRHLRGHSANLEDVLGDLIKAKEWGGGTLRSAKELAGFASRAASLLSQKPLVVVDALDECKDVQIIVDLLSDLPFVSMEDMADKLSADIELHVTRELDARRRLRDLDSGFKMEIRSVLCDKADGMFRWAQCSIDTLDRSYTRKDVRIALGTLPRGLDETHERILLAIDAETLAGQLVSYKLVLIQVFSYTYGFSLTVNSFSAELRRKPPLVGYHPCGHVVKSNHIHCTPHFVQREIGHCIPFSMSNANHLDATIFYAQPREYVDCIRFNSFSHQSQILLREADGSLDYIQSA</sequence>
<protein>
    <submittedName>
        <fullName evidence="1">Uncharacterized protein</fullName>
    </submittedName>
</protein>
<dbReference type="PANTHER" id="PTHR10039:SF16">
    <property type="entry name" value="GPI INOSITOL-DEACYLASE"/>
    <property type="match status" value="1"/>
</dbReference>
<gene>
    <name evidence="1" type="ORF">L210DRAFT_2969499</name>
</gene>
<reference evidence="1" key="1">
    <citation type="submission" date="2019-10" db="EMBL/GenBank/DDBJ databases">
        <authorList>
            <consortium name="DOE Joint Genome Institute"/>
            <person name="Kuo A."/>
            <person name="Miyauchi S."/>
            <person name="Kiss E."/>
            <person name="Drula E."/>
            <person name="Kohler A."/>
            <person name="Sanchez-Garcia M."/>
            <person name="Andreopoulos B."/>
            <person name="Barry K.W."/>
            <person name="Bonito G."/>
            <person name="Buee M."/>
            <person name="Carver A."/>
            <person name="Chen C."/>
            <person name="Cichocki N."/>
            <person name="Clum A."/>
            <person name="Culley D."/>
            <person name="Crous P.W."/>
            <person name="Fauchery L."/>
            <person name="Girlanda M."/>
            <person name="Hayes R."/>
            <person name="Keri Z."/>
            <person name="LaButti K."/>
            <person name="Lipzen A."/>
            <person name="Lombard V."/>
            <person name="Magnuson J."/>
            <person name="Maillard F."/>
            <person name="Morin E."/>
            <person name="Murat C."/>
            <person name="Nolan M."/>
            <person name="Ohm R."/>
            <person name="Pangilinan J."/>
            <person name="Pereira M."/>
            <person name="Perotto S."/>
            <person name="Peter M."/>
            <person name="Riley R."/>
            <person name="Sitrit Y."/>
            <person name="Stielow B."/>
            <person name="Szollosi G."/>
            <person name="Zifcakova L."/>
            <person name="Stursova M."/>
            <person name="Spatafora J.W."/>
            <person name="Tedersoo L."/>
            <person name="Vaario L.-M."/>
            <person name="Yamada A."/>
            <person name="Yan M."/>
            <person name="Wang P."/>
            <person name="Xu J."/>
            <person name="Bruns T."/>
            <person name="Baldrian P."/>
            <person name="Vilgalys R."/>
            <person name="Henrissat B."/>
            <person name="Grigoriev I.V."/>
            <person name="Hibbett D."/>
            <person name="Nagy L.G."/>
            <person name="Martin F.M."/>
        </authorList>
    </citation>
    <scope>NUCLEOTIDE SEQUENCE</scope>
    <source>
        <strain evidence="1">BED1</strain>
    </source>
</reference>
<dbReference type="EMBL" id="WHUW01000005">
    <property type="protein sequence ID" value="KAF8446307.1"/>
    <property type="molecule type" value="Genomic_DNA"/>
</dbReference>
<organism evidence="1 2">
    <name type="scientific">Boletus edulis BED1</name>
    <dbReference type="NCBI Taxonomy" id="1328754"/>
    <lineage>
        <taxon>Eukaryota</taxon>
        <taxon>Fungi</taxon>
        <taxon>Dikarya</taxon>
        <taxon>Basidiomycota</taxon>
        <taxon>Agaricomycotina</taxon>
        <taxon>Agaricomycetes</taxon>
        <taxon>Agaricomycetidae</taxon>
        <taxon>Boletales</taxon>
        <taxon>Boletineae</taxon>
        <taxon>Boletaceae</taxon>
        <taxon>Boletoideae</taxon>
        <taxon>Boletus</taxon>
    </lineage>
</organism>
<accession>A0AAD4GIW3</accession>